<protein>
    <submittedName>
        <fullName evidence="1">Uncharacterized protein</fullName>
    </submittedName>
</protein>
<organism evidence="1 2">
    <name type="scientific">Verticiella sediminum</name>
    <dbReference type="NCBI Taxonomy" id="1247510"/>
    <lineage>
        <taxon>Bacteria</taxon>
        <taxon>Pseudomonadati</taxon>
        <taxon>Pseudomonadota</taxon>
        <taxon>Betaproteobacteria</taxon>
        <taxon>Burkholderiales</taxon>
        <taxon>Alcaligenaceae</taxon>
        <taxon>Verticiella</taxon>
    </lineage>
</organism>
<dbReference type="EMBL" id="VLTJ01000039">
    <property type="protein sequence ID" value="TSH90410.1"/>
    <property type="molecule type" value="Genomic_DNA"/>
</dbReference>
<accession>A0A556AC03</accession>
<name>A0A556AC03_9BURK</name>
<sequence length="74" mass="8064">MAYVSTHSEVRLTDEMERRMARQMARESAGVIASLKNLGAGVMQCATAFGAFLDAYADTVDQAGRRASNHGHYI</sequence>
<evidence type="ECO:0000313" key="1">
    <source>
        <dbReference type="EMBL" id="TSH90410.1"/>
    </source>
</evidence>
<gene>
    <name evidence="1" type="ORF">FOZ76_21555</name>
</gene>
<keyword evidence="2" id="KW-1185">Reference proteome</keyword>
<dbReference type="RefSeq" id="WP_143950326.1">
    <property type="nucleotide sequence ID" value="NZ_BAABMB010000003.1"/>
</dbReference>
<proteinExistence type="predicted"/>
<evidence type="ECO:0000313" key="2">
    <source>
        <dbReference type="Proteomes" id="UP000318405"/>
    </source>
</evidence>
<dbReference type="Proteomes" id="UP000318405">
    <property type="component" value="Unassembled WGS sequence"/>
</dbReference>
<comment type="caution">
    <text evidence="1">The sequence shown here is derived from an EMBL/GenBank/DDBJ whole genome shotgun (WGS) entry which is preliminary data.</text>
</comment>
<reference evidence="1 2" key="1">
    <citation type="submission" date="2019-07" db="EMBL/GenBank/DDBJ databases">
        <title>Qingshengfaniella alkalisoli gen. nov., sp. nov., isolated from saline soil.</title>
        <authorList>
            <person name="Xu L."/>
            <person name="Huang X.-X."/>
            <person name="Sun J.-Q."/>
        </authorList>
    </citation>
    <scope>NUCLEOTIDE SEQUENCE [LARGE SCALE GENOMIC DNA]</scope>
    <source>
        <strain evidence="1 2">DSM 27279</strain>
    </source>
</reference>
<dbReference type="AlphaFoldDB" id="A0A556AC03"/>